<gene>
    <name evidence="2" type="ORF">SCHPADRAFT_173008</name>
</gene>
<organism evidence="2 3">
    <name type="scientific">Schizopora paradoxa</name>
    <dbReference type="NCBI Taxonomy" id="27342"/>
    <lineage>
        <taxon>Eukaryota</taxon>
        <taxon>Fungi</taxon>
        <taxon>Dikarya</taxon>
        <taxon>Basidiomycota</taxon>
        <taxon>Agaricomycotina</taxon>
        <taxon>Agaricomycetes</taxon>
        <taxon>Hymenochaetales</taxon>
        <taxon>Schizoporaceae</taxon>
        <taxon>Schizopora</taxon>
    </lineage>
</organism>
<sequence>MARLDAFACLERHPEEGRGVCASSLQFGFQIASGRGDGIGMCTCTYKCAYVYAVLSLAALRLGMMAFGAWV</sequence>
<dbReference type="EMBL" id="KQ085906">
    <property type="protein sequence ID" value="KLO17314.1"/>
    <property type="molecule type" value="Genomic_DNA"/>
</dbReference>
<evidence type="ECO:0000256" key="1">
    <source>
        <dbReference type="SAM" id="Phobius"/>
    </source>
</evidence>
<protein>
    <submittedName>
        <fullName evidence="2">Uncharacterized protein</fullName>
    </submittedName>
</protein>
<keyword evidence="1" id="KW-0472">Membrane</keyword>
<keyword evidence="1" id="KW-1133">Transmembrane helix</keyword>
<reference evidence="2 3" key="1">
    <citation type="submission" date="2015-04" db="EMBL/GenBank/DDBJ databases">
        <title>Complete genome sequence of Schizopora paradoxa KUC8140, a cosmopolitan wood degrader in East Asia.</title>
        <authorList>
            <consortium name="DOE Joint Genome Institute"/>
            <person name="Min B."/>
            <person name="Park H."/>
            <person name="Jang Y."/>
            <person name="Kim J.-J."/>
            <person name="Kim K.H."/>
            <person name="Pangilinan J."/>
            <person name="Lipzen A."/>
            <person name="Riley R."/>
            <person name="Grigoriev I.V."/>
            <person name="Spatafora J.W."/>
            <person name="Choi I.-G."/>
        </authorList>
    </citation>
    <scope>NUCLEOTIDE SEQUENCE [LARGE SCALE GENOMIC DNA]</scope>
    <source>
        <strain evidence="2 3">KUC8140</strain>
    </source>
</reference>
<dbReference type="InParanoid" id="A0A0H2RZZ0"/>
<feature type="transmembrane region" description="Helical" evidence="1">
    <location>
        <begin position="49"/>
        <end position="70"/>
    </location>
</feature>
<name>A0A0H2RZZ0_9AGAM</name>
<keyword evidence="1" id="KW-0812">Transmembrane</keyword>
<proteinExistence type="predicted"/>
<accession>A0A0H2RZZ0</accession>
<dbReference type="Proteomes" id="UP000053477">
    <property type="component" value="Unassembled WGS sequence"/>
</dbReference>
<keyword evidence="3" id="KW-1185">Reference proteome</keyword>
<evidence type="ECO:0000313" key="2">
    <source>
        <dbReference type="EMBL" id="KLO17314.1"/>
    </source>
</evidence>
<evidence type="ECO:0000313" key="3">
    <source>
        <dbReference type="Proteomes" id="UP000053477"/>
    </source>
</evidence>
<dbReference type="AlphaFoldDB" id="A0A0H2RZZ0"/>